<evidence type="ECO:0000256" key="3">
    <source>
        <dbReference type="SAM" id="MobiDB-lite"/>
    </source>
</evidence>
<dbReference type="FunFam" id="3.40.50.2000:FF:000009">
    <property type="entry name" value="Sterol 3-beta-glucosyltransferase UGT80A2"/>
    <property type="match status" value="1"/>
</dbReference>
<dbReference type="Pfam" id="PF06722">
    <property type="entry name" value="EryCIII-like_C"/>
    <property type="match status" value="1"/>
</dbReference>
<evidence type="ECO:0000259" key="4">
    <source>
        <dbReference type="Pfam" id="PF03033"/>
    </source>
</evidence>
<proteinExistence type="predicted"/>
<dbReference type="PANTHER" id="PTHR48050:SF13">
    <property type="entry name" value="STEROL 3-BETA-GLUCOSYLTRANSFERASE UGT80A2"/>
    <property type="match status" value="1"/>
</dbReference>
<feature type="domain" description="Glycosyltransferase family 28 N-terminal" evidence="4">
    <location>
        <begin position="93"/>
        <end position="160"/>
    </location>
</feature>
<organism evidence="6 7">
    <name type="scientific">Cladophialophora immunda</name>
    <dbReference type="NCBI Taxonomy" id="569365"/>
    <lineage>
        <taxon>Eukaryota</taxon>
        <taxon>Fungi</taxon>
        <taxon>Dikarya</taxon>
        <taxon>Ascomycota</taxon>
        <taxon>Pezizomycotina</taxon>
        <taxon>Eurotiomycetes</taxon>
        <taxon>Chaetothyriomycetidae</taxon>
        <taxon>Chaetothyriales</taxon>
        <taxon>Herpotrichiellaceae</taxon>
        <taxon>Cladophialophora</taxon>
    </lineage>
</organism>
<accession>A0A0D2CBP4</accession>
<dbReference type="Proteomes" id="UP000054466">
    <property type="component" value="Unassembled WGS sequence"/>
</dbReference>
<dbReference type="GeneID" id="27346717"/>
<dbReference type="InterPro" id="IPR010610">
    <property type="entry name" value="EryCIII-like_C"/>
</dbReference>
<evidence type="ECO:0000313" key="7">
    <source>
        <dbReference type="Proteomes" id="UP000054466"/>
    </source>
</evidence>
<dbReference type="GO" id="GO:0006629">
    <property type="term" value="P:lipid metabolic process"/>
    <property type="evidence" value="ECO:0007669"/>
    <property type="project" value="UniProtKB-KW"/>
</dbReference>
<feature type="region of interest" description="Disordered" evidence="3">
    <location>
        <begin position="654"/>
        <end position="677"/>
    </location>
</feature>
<evidence type="ECO:0000259" key="5">
    <source>
        <dbReference type="Pfam" id="PF06722"/>
    </source>
</evidence>
<dbReference type="PANTHER" id="PTHR48050">
    <property type="entry name" value="STEROL 3-BETA-GLUCOSYLTRANSFERASE"/>
    <property type="match status" value="1"/>
</dbReference>
<dbReference type="FunFam" id="3.40.50.2000:FF:000268">
    <property type="entry name" value="Glycosyltransferase family 1 protein"/>
    <property type="match status" value="1"/>
</dbReference>
<reference evidence="6 7" key="1">
    <citation type="submission" date="2015-01" db="EMBL/GenBank/DDBJ databases">
        <title>The Genome Sequence of Cladophialophora immunda CBS83496.</title>
        <authorList>
            <consortium name="The Broad Institute Genomics Platform"/>
            <person name="Cuomo C."/>
            <person name="de Hoog S."/>
            <person name="Gorbushina A."/>
            <person name="Stielow B."/>
            <person name="Teixiera M."/>
            <person name="Abouelleil A."/>
            <person name="Chapman S.B."/>
            <person name="Priest M."/>
            <person name="Young S.K."/>
            <person name="Wortman J."/>
            <person name="Nusbaum C."/>
            <person name="Birren B."/>
        </authorList>
    </citation>
    <scope>NUCLEOTIDE SEQUENCE [LARGE SCALE GENOMIC DNA]</scope>
    <source>
        <strain evidence="6 7">CBS 83496</strain>
    </source>
</reference>
<feature type="region of interest" description="Disordered" evidence="3">
    <location>
        <begin position="704"/>
        <end position="729"/>
    </location>
</feature>
<dbReference type="Gene3D" id="3.40.50.2000">
    <property type="entry name" value="Glycogen Phosphorylase B"/>
    <property type="match status" value="2"/>
</dbReference>
<feature type="domain" description="Erythromycin biosynthesis protein CIII-like C-terminal" evidence="5">
    <location>
        <begin position="421"/>
        <end position="524"/>
    </location>
</feature>
<feature type="compositionally biased region" description="Polar residues" evidence="3">
    <location>
        <begin position="720"/>
        <end position="729"/>
    </location>
</feature>
<dbReference type="HOGENOM" id="CLU_000537_1_0_1"/>
<dbReference type="CDD" id="cd03784">
    <property type="entry name" value="GT1_Gtf-like"/>
    <property type="match status" value="1"/>
</dbReference>
<dbReference type="AlphaFoldDB" id="A0A0D2CBP4"/>
<dbReference type="Pfam" id="PF03033">
    <property type="entry name" value="Glyco_transf_28"/>
    <property type="match status" value="1"/>
</dbReference>
<dbReference type="STRING" id="569365.A0A0D2CBP4"/>
<keyword evidence="1" id="KW-0808">Transferase</keyword>
<name>A0A0D2CBP4_9EURO</name>
<keyword evidence="2" id="KW-0443">Lipid metabolism</keyword>
<keyword evidence="7" id="KW-1185">Reference proteome</keyword>
<dbReference type="OrthoDB" id="5835829at2759"/>
<dbReference type="SUPFAM" id="SSF53756">
    <property type="entry name" value="UDP-Glycosyltransferase/glycogen phosphorylase"/>
    <property type="match status" value="1"/>
</dbReference>
<dbReference type="RefSeq" id="XP_016248036.1">
    <property type="nucleotide sequence ID" value="XM_016394617.1"/>
</dbReference>
<sequence>MSQASLCADAADRTNLNYENAPALPPPLLSPLNRFTTRADIDENGRINIDITRTNTINSDHLYPQLQSHLERIVDTDGSSSEGSSRPLPQLNVVIQIVGSRGDVQPFVALGKVLRDVHGHRVRIATHAVFKSFIEEQGLEFFNIGGNPEALMRFMVNNPGLLPHYESLRSGEVLKQRRCLYEILKGCWRSCIEAGDGMGPRPTNDDYASLSKWSHSRPNARPFVADVIIANPPSFAHVHCAERLGIPLHLMFTMPWTPTQTFPHPLAIIRSSSLDKGLANMLSYVLVNRVIWHGLGDVINLFRQRCLHLEPLSIIWASGITHSDDIPFTYAWSPALLPKPPDWGSNVSVAGYFQLPPLAAAPKVPERLLKFLADGPPPVYVGFGSIVVKDPEKMTKIIFDAIAEAGVRALVSVGWAGLGSGEVPENVHIISDIPHTWLFDQVCAVVHHGGAGTTAAGLLAGKPTVIVPFFGDQFFWGKIVAQAGAGPLPVPYKSLTAKRLATAITQALLPSTLATAQRLRERMRHERGSETGAEIFQAKLPAAKLRCSILPRRAGIWKVKNTRIRLSALCATTLIKEGILQEDDLELYRSQEYELEHGPWGPISGTLSTLVSAVGRLTQEFVELPINLVQTFQTPKPETAGACDSLSPGSICPLTISSTSPPSSPTPPLENDRALRPLDSRTSYVSELLQRRAVNKQLEAELCGSFDRRPPSRRARREGQSLQRDGSSPILQTMADISVDISSNLASSLTNIADVCLKFPAKLTMSIALGFHNAPKLYGDKTVRQPPSTRVKTFKHGLEHGAREFQTQLSDAVTGVVLLPLHGARDGGIVGFTKGLGLGAGGLGLKAMAALFGFPAYTLKGLHKGFRWREALDFDQYIHAARMAQGEEEWNKATVEEKNDIVRRWDELAPVV</sequence>
<dbReference type="EMBL" id="KN847043">
    <property type="protein sequence ID" value="KIW27820.1"/>
    <property type="molecule type" value="Genomic_DNA"/>
</dbReference>
<dbReference type="GO" id="GO:0005975">
    <property type="term" value="P:carbohydrate metabolic process"/>
    <property type="evidence" value="ECO:0007669"/>
    <property type="project" value="InterPro"/>
</dbReference>
<evidence type="ECO:0000256" key="1">
    <source>
        <dbReference type="ARBA" id="ARBA00022679"/>
    </source>
</evidence>
<evidence type="ECO:0000256" key="2">
    <source>
        <dbReference type="ARBA" id="ARBA00023098"/>
    </source>
</evidence>
<dbReference type="GO" id="GO:0016906">
    <property type="term" value="F:sterol 3-beta-glucosyltransferase activity"/>
    <property type="evidence" value="ECO:0007669"/>
    <property type="project" value="UniProtKB-ARBA"/>
</dbReference>
<gene>
    <name evidence="6" type="ORF">PV07_07523</name>
</gene>
<evidence type="ECO:0000313" key="6">
    <source>
        <dbReference type="EMBL" id="KIW27820.1"/>
    </source>
</evidence>
<dbReference type="InterPro" id="IPR004276">
    <property type="entry name" value="GlycoTrans_28_N"/>
</dbReference>
<dbReference type="VEuPathDB" id="FungiDB:PV07_07523"/>
<protein>
    <submittedName>
        <fullName evidence="6">Uncharacterized protein</fullName>
    </submittedName>
</protein>
<dbReference type="InterPro" id="IPR050426">
    <property type="entry name" value="Glycosyltransferase_28"/>
</dbReference>
<dbReference type="InterPro" id="IPR002213">
    <property type="entry name" value="UDP_glucos_trans"/>
</dbReference>